<keyword evidence="1" id="KW-0347">Helicase</keyword>
<sequence length="39" mass="4224">KKVIVFTAFADTAMYLYAHLVDWAKDELGIHSALITGGG</sequence>
<dbReference type="Proteomes" id="UP000003465">
    <property type="component" value="Unassembled WGS sequence"/>
</dbReference>
<evidence type="ECO:0000313" key="1">
    <source>
        <dbReference type="EMBL" id="EGH26799.1"/>
    </source>
</evidence>
<evidence type="ECO:0000313" key="2">
    <source>
        <dbReference type="Proteomes" id="UP000003465"/>
    </source>
</evidence>
<feature type="non-terminal residue" evidence="1">
    <location>
        <position position="39"/>
    </location>
</feature>
<feature type="non-terminal residue" evidence="1">
    <location>
        <position position="1"/>
    </location>
</feature>
<keyword evidence="1" id="KW-0067">ATP-binding</keyword>
<comment type="caution">
    <text evidence="1">The sequence shown here is derived from an EMBL/GenBank/DDBJ whole genome shotgun (WGS) entry which is preliminary data.</text>
</comment>
<reference evidence="1 2" key="1">
    <citation type="journal article" date="2011" name="PLoS Pathog.">
        <title>Dynamic evolution of pathogenicity revealed by sequencing and comparative genomics of 19 Pseudomonas syringae isolates.</title>
        <authorList>
            <person name="Baltrus D.A."/>
            <person name="Nishimura M.T."/>
            <person name="Romanchuk A."/>
            <person name="Chang J.H."/>
            <person name="Mukhtar M.S."/>
            <person name="Cherkis K."/>
            <person name="Roach J."/>
            <person name="Grant S.R."/>
            <person name="Jones C.D."/>
            <person name="Dangl J.L."/>
        </authorList>
    </citation>
    <scope>NUCLEOTIDE SEQUENCE [LARGE SCALE GENOMIC DNA]</scope>
    <source>
        <strain evidence="1 2">301020</strain>
    </source>
</reference>
<protein>
    <submittedName>
        <fullName evidence="1">DEAD/DEAH box helicase-like protein</fullName>
    </submittedName>
</protein>
<dbReference type="EMBL" id="AEAG01002866">
    <property type="protein sequence ID" value="EGH26799.1"/>
    <property type="molecule type" value="Genomic_DNA"/>
</dbReference>
<accession>A0A656GMQ3</accession>
<name>A0A656GMQ3_PSEA0</name>
<keyword evidence="1" id="KW-0547">Nucleotide-binding</keyword>
<dbReference type="AlphaFoldDB" id="A0A656GMQ3"/>
<keyword evidence="1" id="KW-0378">Hydrolase</keyword>
<proteinExistence type="predicted"/>
<organism evidence="1 2">
    <name type="scientific">Pseudomonas amygdali pv. mori str. 301020</name>
    <dbReference type="NCBI Taxonomy" id="629261"/>
    <lineage>
        <taxon>Bacteria</taxon>
        <taxon>Pseudomonadati</taxon>
        <taxon>Pseudomonadota</taxon>
        <taxon>Gammaproteobacteria</taxon>
        <taxon>Pseudomonadales</taxon>
        <taxon>Pseudomonadaceae</taxon>
        <taxon>Pseudomonas</taxon>
        <taxon>Pseudomonas amygdali</taxon>
    </lineage>
</organism>
<dbReference type="GO" id="GO:0004386">
    <property type="term" value="F:helicase activity"/>
    <property type="evidence" value="ECO:0007669"/>
    <property type="project" value="UniProtKB-KW"/>
</dbReference>
<gene>
    <name evidence="1" type="ORF">PSYMO_37142</name>
</gene>